<name>R9PMU7_AGAAL</name>
<dbReference type="PANTHER" id="PTHR21485:SF6">
    <property type="entry name" value="N-ACYLNEURAMINATE CYTIDYLYLTRANSFERASE-RELATED"/>
    <property type="match status" value="1"/>
</dbReference>
<reference evidence="1" key="1">
    <citation type="journal article" date="2013" name="Genome Announc.">
        <title>Draft Genome Sequence of Agarivorans albus Strain MKT 106T, an Agarolytic Marine Bacterium.</title>
        <authorList>
            <person name="Yasuike M."/>
            <person name="Nakamura Y."/>
            <person name="Kai W."/>
            <person name="Fujiwara A."/>
            <person name="Fukui Y."/>
            <person name="Satomi M."/>
            <person name="Sano M."/>
        </authorList>
    </citation>
    <scope>NUCLEOTIDE SEQUENCE [LARGE SCALE GENOMIC DNA]</scope>
</reference>
<organism evidence="1 2">
    <name type="scientific">Agarivorans albus MKT 106</name>
    <dbReference type="NCBI Taxonomy" id="1331007"/>
    <lineage>
        <taxon>Bacteria</taxon>
        <taxon>Pseudomonadati</taxon>
        <taxon>Pseudomonadota</taxon>
        <taxon>Gammaproteobacteria</taxon>
        <taxon>Alteromonadales</taxon>
        <taxon>Alteromonadaceae</taxon>
        <taxon>Agarivorans</taxon>
    </lineage>
</organism>
<comment type="caution">
    <text evidence="1">The sequence shown here is derived from an EMBL/GenBank/DDBJ whole genome shotgun (WGS) entry which is preliminary data.</text>
</comment>
<dbReference type="InterPro" id="IPR020039">
    <property type="entry name" value="PseF"/>
</dbReference>
<dbReference type="OrthoDB" id="9805604at2"/>
<dbReference type="SUPFAM" id="SSF53448">
    <property type="entry name" value="Nucleotide-diphospho-sugar transferases"/>
    <property type="match status" value="1"/>
</dbReference>
<dbReference type="InterPro" id="IPR029044">
    <property type="entry name" value="Nucleotide-diphossugar_trans"/>
</dbReference>
<evidence type="ECO:0000313" key="1">
    <source>
        <dbReference type="EMBL" id="GAD02679.1"/>
    </source>
</evidence>
<dbReference type="Proteomes" id="UP000014461">
    <property type="component" value="Unassembled WGS sequence"/>
</dbReference>
<accession>R9PMU7</accession>
<dbReference type="NCBIfam" id="TIGR03584">
    <property type="entry name" value="PseF"/>
    <property type="match status" value="1"/>
</dbReference>
<dbReference type="Pfam" id="PF02348">
    <property type="entry name" value="CTP_transf_3"/>
    <property type="match status" value="1"/>
</dbReference>
<sequence length="230" mass="25598">MSKSLCVIPARGGSKRIPKKNIRDFCGKPMIAWSIEAALNSQLFDDIIVSSDNAEVIEIANQYGASTPFVRPAELANDHAGTTAVVKHAVNVVDPDRSRYTSICCLYATAPFVNADGLQQAAKNLDKPKCKTSFSASSFAFPIQRAIKLESEGVSPFQPNLMGQRSQDLEPAYHDAGQFYWWTRQALDEDAGMFSNTSFPVILPRMLTQDIDEPEDWEMAQFLFNYLHKP</sequence>
<dbReference type="RefSeq" id="WP_016402446.1">
    <property type="nucleotide sequence ID" value="NZ_BARX01000019.1"/>
</dbReference>
<evidence type="ECO:0000313" key="2">
    <source>
        <dbReference type="Proteomes" id="UP000014461"/>
    </source>
</evidence>
<dbReference type="PANTHER" id="PTHR21485">
    <property type="entry name" value="HAD SUPERFAMILY MEMBERS CMAS AND KDSC"/>
    <property type="match status" value="1"/>
</dbReference>
<gene>
    <name evidence="1" type="ORF">AALB_2759</name>
</gene>
<keyword evidence="2" id="KW-1185">Reference proteome</keyword>
<keyword evidence="1" id="KW-0548">Nucleotidyltransferase</keyword>
<dbReference type="GO" id="GO:0008781">
    <property type="term" value="F:N-acylneuraminate cytidylyltransferase activity"/>
    <property type="evidence" value="ECO:0007669"/>
    <property type="project" value="UniProtKB-EC"/>
</dbReference>
<dbReference type="EMBL" id="BARX01000019">
    <property type="protein sequence ID" value="GAD02679.1"/>
    <property type="molecule type" value="Genomic_DNA"/>
</dbReference>
<dbReference type="Gene3D" id="3.90.550.10">
    <property type="entry name" value="Spore Coat Polysaccharide Biosynthesis Protein SpsA, Chain A"/>
    <property type="match status" value="1"/>
</dbReference>
<dbReference type="AlphaFoldDB" id="R9PMU7"/>
<proteinExistence type="predicted"/>
<keyword evidence="1" id="KW-0808">Transferase</keyword>
<dbReference type="CDD" id="cd02513">
    <property type="entry name" value="CMP-NeuAc_Synthase"/>
    <property type="match status" value="1"/>
</dbReference>
<dbReference type="InterPro" id="IPR003329">
    <property type="entry name" value="Cytidylyl_trans"/>
</dbReference>
<dbReference type="InterPro" id="IPR050793">
    <property type="entry name" value="CMP-NeuNAc_synthase"/>
</dbReference>
<dbReference type="STRING" id="1331007.AALB_2759"/>
<dbReference type="EC" id="2.7.7.43" evidence="1"/>
<protein>
    <submittedName>
        <fullName evidence="1">N-Acetylneuraminate cytidylyltransferase</fullName>
        <ecNumber evidence="1">2.7.7.43</ecNumber>
    </submittedName>
</protein>